<dbReference type="PANTHER" id="PTHR31627:SF42">
    <property type="entry name" value="G_PROTEIN_RECEP_F1_2 DOMAIN-CONTAINING PROTEIN-RELATED"/>
    <property type="match status" value="1"/>
</dbReference>
<keyword evidence="2" id="KW-1185">Reference proteome</keyword>
<feature type="transmembrane region" description="Helical" evidence="1">
    <location>
        <begin position="13"/>
        <end position="31"/>
    </location>
</feature>
<evidence type="ECO:0000256" key="1">
    <source>
        <dbReference type="SAM" id="Phobius"/>
    </source>
</evidence>
<evidence type="ECO:0000313" key="3">
    <source>
        <dbReference type="WBParaSite" id="Pan_g7192.t1"/>
    </source>
</evidence>
<dbReference type="Gene3D" id="1.20.1070.10">
    <property type="entry name" value="Rhodopsin 7-helix transmembrane proteins"/>
    <property type="match status" value="1"/>
</dbReference>
<feature type="transmembrane region" description="Helical" evidence="1">
    <location>
        <begin position="132"/>
        <end position="155"/>
    </location>
</feature>
<evidence type="ECO:0000313" key="2">
    <source>
        <dbReference type="Proteomes" id="UP000492821"/>
    </source>
</evidence>
<sequence length="445" mass="51246">MVPMISDIVTTCLILPLWMFQISVMICLIYFRSKRHEMFTSTFFLLIIMLEVMNSLNELTLFLIRRVTFLDFLKDFYLHATLYSSTVYITSAYALYTLCFLRVAIAINRLYGVQTLLAHRSVTLQKYGKTAIIFIPLLAFPFLILRFFHPATFFLHTDGNLHLIYPNPDIQKYQSAVATLVLLITSILAFVITVVTILKYRTLSKHSNLSASKVKKIRHDYRLLWQSILVLCIQVLLCVFQVSLFIATRTGNNDLLAFSKVLFGYFDDAFSLVNSVTLIVMNGSLFIGYLDPDIQKYQSFVSAIVLVTTTLLAFFISMITILKYRALSRKTDLSAFKVKKMRYEHRLLWQSMLVLFIQILLCSTQVPLYVATRIHSNDLLAVSKVIYSYCDDAFGLVNSITLIVISRNTRQNYVTFWKGIWSNKIQMASTTRIETMRSVSKIQAT</sequence>
<dbReference type="InterPro" id="IPR019426">
    <property type="entry name" value="7TM_GPCR_serpentine_rcpt_Srv"/>
</dbReference>
<reference evidence="3" key="2">
    <citation type="submission" date="2020-10" db="UniProtKB">
        <authorList>
            <consortium name="WormBaseParasite"/>
        </authorList>
    </citation>
    <scope>IDENTIFICATION</scope>
</reference>
<proteinExistence type="predicted"/>
<feature type="transmembrane region" description="Helical" evidence="1">
    <location>
        <begin position="223"/>
        <end position="249"/>
    </location>
</feature>
<dbReference type="WBParaSite" id="Pan_g7192.t1">
    <property type="protein sequence ID" value="Pan_g7192.t1"/>
    <property type="gene ID" value="Pan_g7192"/>
</dbReference>
<keyword evidence="1" id="KW-0472">Membrane</keyword>
<accession>A0A7E4W717</accession>
<keyword evidence="1" id="KW-1133">Transmembrane helix</keyword>
<feature type="transmembrane region" description="Helical" evidence="1">
    <location>
        <begin position="175"/>
        <end position="198"/>
    </location>
</feature>
<feature type="transmembrane region" description="Helical" evidence="1">
    <location>
        <begin position="347"/>
        <end position="370"/>
    </location>
</feature>
<feature type="transmembrane region" description="Helical" evidence="1">
    <location>
        <begin position="302"/>
        <end position="327"/>
    </location>
</feature>
<dbReference type="Proteomes" id="UP000492821">
    <property type="component" value="Unassembled WGS sequence"/>
</dbReference>
<feature type="transmembrane region" description="Helical" evidence="1">
    <location>
        <begin position="43"/>
        <end position="67"/>
    </location>
</feature>
<name>A0A7E4W717_PANRE</name>
<feature type="transmembrane region" description="Helical" evidence="1">
    <location>
        <begin position="87"/>
        <end position="111"/>
    </location>
</feature>
<feature type="transmembrane region" description="Helical" evidence="1">
    <location>
        <begin position="269"/>
        <end position="290"/>
    </location>
</feature>
<keyword evidence="1" id="KW-0812">Transmembrane</keyword>
<dbReference type="InterPro" id="IPR051119">
    <property type="entry name" value="Nematode_SR-like"/>
</dbReference>
<dbReference type="PANTHER" id="PTHR31627">
    <property type="entry name" value="SERPENTINE RECEPTOR CLASS GAMMA-RELATED"/>
    <property type="match status" value="1"/>
</dbReference>
<organism evidence="2 3">
    <name type="scientific">Panagrellus redivivus</name>
    <name type="common">Microworm</name>
    <dbReference type="NCBI Taxonomy" id="6233"/>
    <lineage>
        <taxon>Eukaryota</taxon>
        <taxon>Metazoa</taxon>
        <taxon>Ecdysozoa</taxon>
        <taxon>Nematoda</taxon>
        <taxon>Chromadorea</taxon>
        <taxon>Rhabditida</taxon>
        <taxon>Tylenchina</taxon>
        <taxon>Panagrolaimomorpha</taxon>
        <taxon>Panagrolaimoidea</taxon>
        <taxon>Panagrolaimidae</taxon>
        <taxon>Panagrellus</taxon>
    </lineage>
</organism>
<protein>
    <submittedName>
        <fullName evidence="3">Serpentine receptor class gamma</fullName>
    </submittedName>
</protein>
<reference evidence="2" key="1">
    <citation type="journal article" date="2013" name="Genetics">
        <title>The draft genome and transcriptome of Panagrellus redivivus are shaped by the harsh demands of a free-living lifestyle.</title>
        <authorList>
            <person name="Srinivasan J."/>
            <person name="Dillman A.R."/>
            <person name="Macchietto M.G."/>
            <person name="Heikkinen L."/>
            <person name="Lakso M."/>
            <person name="Fracchia K.M."/>
            <person name="Antoshechkin I."/>
            <person name="Mortazavi A."/>
            <person name="Wong G."/>
            <person name="Sternberg P.W."/>
        </authorList>
    </citation>
    <scope>NUCLEOTIDE SEQUENCE [LARGE SCALE GENOMIC DNA]</scope>
    <source>
        <strain evidence="2">MT8872</strain>
    </source>
</reference>
<dbReference type="AlphaFoldDB" id="A0A7E4W717"/>
<dbReference type="Pfam" id="PF10323">
    <property type="entry name" value="7TM_GPCR_Srv"/>
    <property type="match status" value="1"/>
</dbReference>